<feature type="region of interest" description="Disordered" evidence="1">
    <location>
        <begin position="70"/>
        <end position="93"/>
    </location>
</feature>
<organism evidence="2 3">
    <name type="scientific">Gossypium stocksii</name>
    <dbReference type="NCBI Taxonomy" id="47602"/>
    <lineage>
        <taxon>Eukaryota</taxon>
        <taxon>Viridiplantae</taxon>
        <taxon>Streptophyta</taxon>
        <taxon>Embryophyta</taxon>
        <taxon>Tracheophyta</taxon>
        <taxon>Spermatophyta</taxon>
        <taxon>Magnoliopsida</taxon>
        <taxon>eudicotyledons</taxon>
        <taxon>Gunneridae</taxon>
        <taxon>Pentapetalae</taxon>
        <taxon>rosids</taxon>
        <taxon>malvids</taxon>
        <taxon>Malvales</taxon>
        <taxon>Malvaceae</taxon>
        <taxon>Malvoideae</taxon>
        <taxon>Gossypium</taxon>
    </lineage>
</organism>
<reference evidence="2 3" key="1">
    <citation type="journal article" date="2021" name="Plant Biotechnol. J.">
        <title>Multi-omics assisted identification of the key and species-specific regulatory components of drought-tolerant mechanisms in Gossypium stocksii.</title>
        <authorList>
            <person name="Yu D."/>
            <person name="Ke L."/>
            <person name="Zhang D."/>
            <person name="Wu Y."/>
            <person name="Sun Y."/>
            <person name="Mei J."/>
            <person name="Sun J."/>
            <person name="Sun Y."/>
        </authorList>
    </citation>
    <scope>NUCLEOTIDE SEQUENCE [LARGE SCALE GENOMIC DNA]</scope>
    <source>
        <strain evidence="3">cv. E1</strain>
        <tissue evidence="2">Leaf</tissue>
    </source>
</reference>
<name>A0A9D3US35_9ROSI</name>
<accession>A0A9D3US35</accession>
<evidence type="ECO:0000256" key="1">
    <source>
        <dbReference type="SAM" id="MobiDB-lite"/>
    </source>
</evidence>
<keyword evidence="3" id="KW-1185">Reference proteome</keyword>
<evidence type="ECO:0000313" key="3">
    <source>
        <dbReference type="Proteomes" id="UP000828251"/>
    </source>
</evidence>
<dbReference type="Proteomes" id="UP000828251">
    <property type="component" value="Unassembled WGS sequence"/>
</dbReference>
<sequence length="93" mass="10610">MVSGSKGTKRLRTTFVLSFSDGWVYLSTNGLVKYEDMFMAVGGLLKDQKEYWIVGFASYENSFAVKASESLKSSSYSKSREWNGRYDSQAYER</sequence>
<protein>
    <submittedName>
        <fullName evidence="2">Uncharacterized protein</fullName>
    </submittedName>
</protein>
<proteinExistence type="predicted"/>
<dbReference type="AlphaFoldDB" id="A0A9D3US35"/>
<feature type="compositionally biased region" description="Basic and acidic residues" evidence="1">
    <location>
        <begin position="78"/>
        <end position="93"/>
    </location>
</feature>
<gene>
    <name evidence="2" type="ORF">J1N35_034481</name>
</gene>
<comment type="caution">
    <text evidence="2">The sequence shown here is derived from an EMBL/GenBank/DDBJ whole genome shotgun (WGS) entry which is preliminary data.</text>
</comment>
<dbReference type="EMBL" id="JAIQCV010000010">
    <property type="protein sequence ID" value="KAH1056416.1"/>
    <property type="molecule type" value="Genomic_DNA"/>
</dbReference>
<evidence type="ECO:0000313" key="2">
    <source>
        <dbReference type="EMBL" id="KAH1056416.1"/>
    </source>
</evidence>